<accession>A0A1I4GE98</accession>
<dbReference type="EC" id="2.1.1.199" evidence="7"/>
<dbReference type="PIRSF" id="PIRSF004486">
    <property type="entry name" value="MraW"/>
    <property type="match status" value="1"/>
</dbReference>
<evidence type="ECO:0000256" key="5">
    <source>
        <dbReference type="ARBA" id="ARBA00022679"/>
    </source>
</evidence>
<dbReference type="SUPFAM" id="SSF53335">
    <property type="entry name" value="S-adenosyl-L-methionine-dependent methyltransferases"/>
    <property type="match status" value="1"/>
</dbReference>
<evidence type="ECO:0000313" key="9">
    <source>
        <dbReference type="EMBL" id="SFL28364.1"/>
    </source>
</evidence>
<evidence type="ECO:0000256" key="6">
    <source>
        <dbReference type="ARBA" id="ARBA00022691"/>
    </source>
</evidence>
<evidence type="ECO:0000256" key="4">
    <source>
        <dbReference type="ARBA" id="ARBA00022603"/>
    </source>
</evidence>
<dbReference type="SUPFAM" id="SSF81799">
    <property type="entry name" value="Putative methyltransferase TM0872, insert domain"/>
    <property type="match status" value="1"/>
</dbReference>
<dbReference type="NCBIfam" id="TIGR00006">
    <property type="entry name" value="16S rRNA (cytosine(1402)-N(4))-methyltransferase RsmH"/>
    <property type="match status" value="1"/>
</dbReference>
<name>A0A1I4GE98_9FIRM</name>
<dbReference type="HAMAP" id="MF_01007">
    <property type="entry name" value="16SrRNA_methyltr_H"/>
    <property type="match status" value="1"/>
</dbReference>
<proteinExistence type="inferred from homology"/>
<keyword evidence="2 7" id="KW-0963">Cytoplasm</keyword>
<dbReference type="GO" id="GO:0005737">
    <property type="term" value="C:cytoplasm"/>
    <property type="evidence" value="ECO:0007669"/>
    <property type="project" value="UniProtKB-SubCell"/>
</dbReference>
<keyword evidence="4 7" id="KW-0489">Methyltransferase</keyword>
<evidence type="ECO:0000256" key="8">
    <source>
        <dbReference type="SAM" id="MobiDB-lite"/>
    </source>
</evidence>
<feature type="binding site" evidence="7">
    <location>
        <position position="110"/>
    </location>
    <ligand>
        <name>S-adenosyl-L-methionine</name>
        <dbReference type="ChEBI" id="CHEBI:59789"/>
    </ligand>
</feature>
<organism evidence="9 10">
    <name type="scientific">Halanaerobium salsuginis</name>
    <dbReference type="NCBI Taxonomy" id="29563"/>
    <lineage>
        <taxon>Bacteria</taxon>
        <taxon>Bacillati</taxon>
        <taxon>Bacillota</taxon>
        <taxon>Clostridia</taxon>
        <taxon>Halanaerobiales</taxon>
        <taxon>Halanaerobiaceae</taxon>
        <taxon>Halanaerobium</taxon>
    </lineage>
</organism>
<feature type="binding site" evidence="7">
    <location>
        <position position="103"/>
    </location>
    <ligand>
        <name>S-adenosyl-L-methionine</name>
        <dbReference type="ChEBI" id="CHEBI:59789"/>
    </ligand>
</feature>
<evidence type="ECO:0000256" key="7">
    <source>
        <dbReference type="HAMAP-Rule" id="MF_01007"/>
    </source>
</evidence>
<dbReference type="Proteomes" id="UP000199006">
    <property type="component" value="Unassembled WGS sequence"/>
</dbReference>
<protein>
    <recommendedName>
        <fullName evidence="7">Ribosomal RNA small subunit methyltransferase H</fullName>
        <ecNumber evidence="7">2.1.1.199</ecNumber>
    </recommendedName>
    <alternativeName>
        <fullName evidence="7">16S rRNA m(4)C1402 methyltransferase</fullName>
    </alternativeName>
    <alternativeName>
        <fullName evidence="7">rRNA (cytosine-N(4)-)-methyltransferase RsmH</fullName>
    </alternativeName>
</protein>
<keyword evidence="5 7" id="KW-0808">Transferase</keyword>
<keyword evidence="6 7" id="KW-0949">S-adenosyl-L-methionine</keyword>
<dbReference type="EMBL" id="FOTI01000006">
    <property type="protein sequence ID" value="SFL28364.1"/>
    <property type="molecule type" value="Genomic_DNA"/>
</dbReference>
<dbReference type="RefSeq" id="WP_089859767.1">
    <property type="nucleotide sequence ID" value="NZ_FOTI01000006.1"/>
</dbReference>
<dbReference type="InterPro" id="IPR002903">
    <property type="entry name" value="RsmH"/>
</dbReference>
<evidence type="ECO:0000256" key="3">
    <source>
        <dbReference type="ARBA" id="ARBA00022552"/>
    </source>
</evidence>
<dbReference type="InterPro" id="IPR023397">
    <property type="entry name" value="SAM-dep_MeTrfase_MraW_recog"/>
</dbReference>
<dbReference type="Gene3D" id="1.10.150.170">
    <property type="entry name" value="Putative methyltransferase TM0872, insert domain"/>
    <property type="match status" value="1"/>
</dbReference>
<evidence type="ECO:0000313" key="10">
    <source>
        <dbReference type="Proteomes" id="UP000199006"/>
    </source>
</evidence>
<dbReference type="STRING" id="29563.SAMN02983006_00709"/>
<evidence type="ECO:0000256" key="2">
    <source>
        <dbReference type="ARBA" id="ARBA00022490"/>
    </source>
</evidence>
<dbReference type="PANTHER" id="PTHR11265:SF0">
    <property type="entry name" value="12S RRNA N4-METHYLCYTIDINE METHYLTRANSFERASE"/>
    <property type="match status" value="1"/>
</dbReference>
<dbReference type="OrthoDB" id="9806637at2"/>
<dbReference type="Gene3D" id="3.40.50.150">
    <property type="entry name" value="Vaccinia Virus protein VP39"/>
    <property type="match status" value="1"/>
</dbReference>
<dbReference type="PANTHER" id="PTHR11265">
    <property type="entry name" value="S-ADENOSYL-METHYLTRANSFERASE MRAW"/>
    <property type="match status" value="1"/>
</dbReference>
<comment type="similarity">
    <text evidence="1 7">Belongs to the methyltransferase superfamily. RsmH family.</text>
</comment>
<dbReference type="AlphaFoldDB" id="A0A1I4GE98"/>
<comment type="catalytic activity">
    <reaction evidence="7">
        <text>cytidine(1402) in 16S rRNA + S-adenosyl-L-methionine = N(4)-methylcytidine(1402) in 16S rRNA + S-adenosyl-L-homocysteine + H(+)</text>
        <dbReference type="Rhea" id="RHEA:42928"/>
        <dbReference type="Rhea" id="RHEA-COMP:10286"/>
        <dbReference type="Rhea" id="RHEA-COMP:10287"/>
        <dbReference type="ChEBI" id="CHEBI:15378"/>
        <dbReference type="ChEBI" id="CHEBI:57856"/>
        <dbReference type="ChEBI" id="CHEBI:59789"/>
        <dbReference type="ChEBI" id="CHEBI:74506"/>
        <dbReference type="ChEBI" id="CHEBI:82748"/>
        <dbReference type="EC" id="2.1.1.199"/>
    </reaction>
</comment>
<feature type="binding site" evidence="7">
    <location>
        <position position="82"/>
    </location>
    <ligand>
        <name>S-adenosyl-L-methionine</name>
        <dbReference type="ChEBI" id="CHEBI:59789"/>
    </ligand>
</feature>
<dbReference type="GO" id="GO:0070475">
    <property type="term" value="P:rRNA base methylation"/>
    <property type="evidence" value="ECO:0007669"/>
    <property type="project" value="UniProtKB-UniRule"/>
</dbReference>
<keyword evidence="10" id="KW-1185">Reference proteome</keyword>
<comment type="function">
    <text evidence="7">Specifically methylates the N4 position of cytidine in position 1402 (C1402) of 16S rRNA.</text>
</comment>
<evidence type="ECO:0000256" key="1">
    <source>
        <dbReference type="ARBA" id="ARBA00010396"/>
    </source>
</evidence>
<dbReference type="InterPro" id="IPR029063">
    <property type="entry name" value="SAM-dependent_MTases_sf"/>
</dbReference>
<dbReference type="FunFam" id="1.10.150.170:FF:000001">
    <property type="entry name" value="Ribosomal RNA small subunit methyltransferase H"/>
    <property type="match status" value="1"/>
</dbReference>
<reference evidence="9 10" key="1">
    <citation type="submission" date="2016-10" db="EMBL/GenBank/DDBJ databases">
        <authorList>
            <person name="de Groot N.N."/>
        </authorList>
    </citation>
    <scope>NUCLEOTIDE SEQUENCE [LARGE SCALE GENOMIC DNA]</scope>
    <source>
        <strain evidence="9 10">ATCC 51327</strain>
    </source>
</reference>
<feature type="binding site" evidence="7">
    <location>
        <begin position="37"/>
        <end position="39"/>
    </location>
    <ligand>
        <name>S-adenosyl-L-methionine</name>
        <dbReference type="ChEBI" id="CHEBI:59789"/>
    </ligand>
</feature>
<sequence length="313" mass="35040">MSLENEFEHQAVLLEEAINYLNIQADGIYLDGTLGRAGHSSAILKQLNLSGKLIALDRDLAAIEAVKKKIKNKSLILEHANFKNFDRVLNNLEISAVDGMLFDLGVSSPQLDNSARGFSYQNDGPLDMRMNQNQNLTAADIVNSYSQTDLEKIISDYGEENWAARIAEFIVKMRQESKITRTGELVEVIKAAIPKGARRHGGHPARRTFQALRIATNDELEQLKLLINKAIKFLNPGGRLVIISFHSLEDRIVKHSFRELAKDCVCPPDFPICVCDKKAEIKILTKSPVQAQKEELDNNPRARSAKLRVAEKL</sequence>
<keyword evidence="3 7" id="KW-0698">rRNA processing</keyword>
<feature type="binding site" evidence="7">
    <location>
        <position position="57"/>
    </location>
    <ligand>
        <name>S-adenosyl-L-methionine</name>
        <dbReference type="ChEBI" id="CHEBI:59789"/>
    </ligand>
</feature>
<feature type="region of interest" description="Disordered" evidence="8">
    <location>
        <begin position="292"/>
        <end position="313"/>
    </location>
</feature>
<dbReference type="GO" id="GO:0071424">
    <property type="term" value="F:rRNA (cytosine-N4-)-methyltransferase activity"/>
    <property type="evidence" value="ECO:0007669"/>
    <property type="project" value="UniProtKB-UniRule"/>
</dbReference>
<gene>
    <name evidence="7" type="primary">rsmH</name>
    <name evidence="9" type="ORF">SAMN02983006_00709</name>
</gene>
<dbReference type="Pfam" id="PF01795">
    <property type="entry name" value="Methyltransf_5"/>
    <property type="match status" value="1"/>
</dbReference>
<comment type="subcellular location">
    <subcellularLocation>
        <location evidence="7">Cytoplasm</location>
    </subcellularLocation>
</comment>